<evidence type="ECO:0000256" key="1">
    <source>
        <dbReference type="SAM" id="MobiDB-lite"/>
    </source>
</evidence>
<evidence type="ECO:0000256" key="2">
    <source>
        <dbReference type="SAM" id="SignalP"/>
    </source>
</evidence>
<reference evidence="4" key="2">
    <citation type="submission" date="2020-09" db="EMBL/GenBank/DDBJ databases">
        <authorList>
            <person name="Sun Q."/>
            <person name="Zhou Y."/>
        </authorList>
    </citation>
    <scope>NUCLEOTIDE SEQUENCE</scope>
    <source>
        <strain evidence="4">CGMCC 1.14988</strain>
    </source>
</reference>
<accession>A0A8J3A9C9</accession>
<dbReference type="EMBL" id="BMHA01000004">
    <property type="protein sequence ID" value="GGI05056.1"/>
    <property type="molecule type" value="Genomic_DNA"/>
</dbReference>
<dbReference type="RefSeq" id="WP_130649514.1">
    <property type="nucleotide sequence ID" value="NZ_BMHA01000004.1"/>
</dbReference>
<feature type="chain" id="PRO_5039589598" description="AMIN-like domain-containing protein" evidence="2">
    <location>
        <begin position="22"/>
        <end position="244"/>
    </location>
</feature>
<protein>
    <recommendedName>
        <fullName evidence="3">AMIN-like domain-containing protein</fullName>
    </recommendedName>
</protein>
<proteinExistence type="predicted"/>
<evidence type="ECO:0000313" key="5">
    <source>
        <dbReference type="Proteomes" id="UP000650511"/>
    </source>
</evidence>
<sequence length="244" mass="25902">MRSTRLAAAVFAAGLVLTACDDGTEVDTPEIDEPAPGGPGEEATEAPEADPAPEDPDATPEPAPEPDDAAGDDPVDEDPEEATSDPGDDGSDGVEPLPGTPGTDLVEDEGEPGELLAVTDVRIGTHEGFDRVVLELEGDGTAGWFVQYDEPRAQGSGEPVSVAGDASLSVALSHLTLPPELPEDIDHWFQQEQLGPEGGVVLEVRDDTVYEGMHLFFVGLDERRPFLVERFDDPQRVVIDVFHE</sequence>
<dbReference type="OrthoDB" id="3393679at2"/>
<feature type="compositionally biased region" description="Acidic residues" evidence="1">
    <location>
        <begin position="22"/>
        <end position="33"/>
    </location>
</feature>
<evidence type="ECO:0000313" key="4">
    <source>
        <dbReference type="EMBL" id="GGI05056.1"/>
    </source>
</evidence>
<dbReference type="InterPro" id="IPR056303">
    <property type="entry name" value="AMIN-like"/>
</dbReference>
<comment type="caution">
    <text evidence="4">The sequence shown here is derived from an EMBL/GenBank/DDBJ whole genome shotgun (WGS) entry which is preliminary data.</text>
</comment>
<feature type="domain" description="AMIN-like" evidence="3">
    <location>
        <begin position="117"/>
        <end position="243"/>
    </location>
</feature>
<keyword evidence="5" id="KW-1185">Reference proteome</keyword>
<organism evidence="4 5">
    <name type="scientific">Egicoccus halophilus</name>
    <dbReference type="NCBI Taxonomy" id="1670830"/>
    <lineage>
        <taxon>Bacteria</taxon>
        <taxon>Bacillati</taxon>
        <taxon>Actinomycetota</taxon>
        <taxon>Nitriliruptoria</taxon>
        <taxon>Egicoccales</taxon>
        <taxon>Egicoccaceae</taxon>
        <taxon>Egicoccus</taxon>
    </lineage>
</organism>
<dbReference type="Pfam" id="PF24837">
    <property type="entry name" value="AMIN-like"/>
    <property type="match status" value="1"/>
</dbReference>
<evidence type="ECO:0000259" key="3">
    <source>
        <dbReference type="Pfam" id="PF24837"/>
    </source>
</evidence>
<dbReference type="Proteomes" id="UP000650511">
    <property type="component" value="Unassembled WGS sequence"/>
</dbReference>
<name>A0A8J3A9C9_9ACTN</name>
<keyword evidence="2" id="KW-0732">Signal</keyword>
<reference evidence="4" key="1">
    <citation type="journal article" date="2014" name="Int. J. Syst. Evol. Microbiol.">
        <title>Complete genome sequence of Corynebacterium casei LMG S-19264T (=DSM 44701T), isolated from a smear-ripened cheese.</title>
        <authorList>
            <consortium name="US DOE Joint Genome Institute (JGI-PGF)"/>
            <person name="Walter F."/>
            <person name="Albersmeier A."/>
            <person name="Kalinowski J."/>
            <person name="Ruckert C."/>
        </authorList>
    </citation>
    <scope>NUCLEOTIDE SEQUENCE</scope>
    <source>
        <strain evidence="4">CGMCC 1.14988</strain>
    </source>
</reference>
<dbReference type="PROSITE" id="PS51257">
    <property type="entry name" value="PROKAR_LIPOPROTEIN"/>
    <property type="match status" value="1"/>
</dbReference>
<dbReference type="AlphaFoldDB" id="A0A8J3A9C9"/>
<feature type="region of interest" description="Disordered" evidence="1">
    <location>
        <begin position="18"/>
        <end position="110"/>
    </location>
</feature>
<feature type="signal peptide" evidence="2">
    <location>
        <begin position="1"/>
        <end position="21"/>
    </location>
</feature>
<feature type="compositionally biased region" description="Acidic residues" evidence="1">
    <location>
        <begin position="42"/>
        <end position="92"/>
    </location>
</feature>
<gene>
    <name evidence="4" type="ORF">GCM10011354_12190</name>
</gene>